<gene>
    <name evidence="1" type="ORF">VR44_34765</name>
</gene>
<comment type="caution">
    <text evidence="1">The sequence shown here is derived from an EMBL/GenBank/DDBJ whole genome shotgun (WGS) entry which is preliminary data.</text>
</comment>
<dbReference type="EMBL" id="JZWV01001191">
    <property type="protein sequence ID" value="KJY24632.1"/>
    <property type="molecule type" value="Genomic_DNA"/>
</dbReference>
<evidence type="ECO:0000313" key="1">
    <source>
        <dbReference type="EMBL" id="KJY24632.1"/>
    </source>
</evidence>
<keyword evidence="2" id="KW-1185">Reference proteome</keyword>
<dbReference type="RefSeq" id="WP_045951631.1">
    <property type="nucleotide sequence ID" value="NZ_JZWV01001191.1"/>
</dbReference>
<dbReference type="PATRIC" id="fig|68223.7.peg.4022"/>
<accession>A0A0F4IRL4</accession>
<dbReference type="AlphaFoldDB" id="A0A0F4IRL4"/>
<organism evidence="1 2">
    <name type="scientific">Streptomyces katrae</name>
    <dbReference type="NCBI Taxonomy" id="68223"/>
    <lineage>
        <taxon>Bacteria</taxon>
        <taxon>Bacillati</taxon>
        <taxon>Actinomycetota</taxon>
        <taxon>Actinomycetes</taxon>
        <taxon>Kitasatosporales</taxon>
        <taxon>Streptomycetaceae</taxon>
        <taxon>Streptomyces</taxon>
    </lineage>
</organism>
<protein>
    <submittedName>
        <fullName evidence="1">Uncharacterized protein</fullName>
    </submittedName>
</protein>
<sequence length="163" mass="16262">MRLEAGGLSSSYALTGDAFVPRAIAALVGHDDGAVADIGGELVGRPETFFGAGRAFSVPGGTEKARYDVTVRISWAPDDRPPVFVPDLPACAPPVTAAGLEQAALEDPEGKDTKVDVHHNTAATASGTAGSSSSKGVGGLLCGLAPVAPAVWVGAAGTTNLQP</sequence>
<reference evidence="1 2" key="1">
    <citation type="submission" date="2015-02" db="EMBL/GenBank/DDBJ databases">
        <authorList>
            <person name="Ju K.-S."/>
            <person name="Doroghazi J.R."/>
            <person name="Metcalf W."/>
        </authorList>
    </citation>
    <scope>NUCLEOTIDE SEQUENCE [LARGE SCALE GENOMIC DNA]</scope>
    <source>
        <strain evidence="1 2">NRRL ISP-5550</strain>
    </source>
</reference>
<evidence type="ECO:0000313" key="2">
    <source>
        <dbReference type="Proteomes" id="UP000033551"/>
    </source>
</evidence>
<dbReference type="Proteomes" id="UP000033551">
    <property type="component" value="Unassembled WGS sequence"/>
</dbReference>
<name>A0A0F4IRL4_9ACTN</name>
<dbReference type="OrthoDB" id="3877861at2"/>
<proteinExistence type="predicted"/>